<dbReference type="Proteomes" id="UP000198803">
    <property type="component" value="Chromosome I"/>
</dbReference>
<dbReference type="EMBL" id="LT629693">
    <property type="protein sequence ID" value="SDK43419.1"/>
    <property type="molecule type" value="Genomic_DNA"/>
</dbReference>
<evidence type="ECO:0000313" key="2">
    <source>
        <dbReference type="Proteomes" id="UP000198803"/>
    </source>
</evidence>
<name>A0ABY0QHB7_9BRAD</name>
<evidence type="ECO:0000313" key="1">
    <source>
        <dbReference type="EMBL" id="SDK43419.1"/>
    </source>
</evidence>
<gene>
    <name evidence="1" type="ORF">SAMN05444163_8102</name>
</gene>
<keyword evidence="2" id="KW-1185">Reference proteome</keyword>
<protein>
    <submittedName>
        <fullName evidence="1">Uncharacterized protein</fullName>
    </submittedName>
</protein>
<proteinExistence type="predicted"/>
<dbReference type="RefSeq" id="WP_091977259.1">
    <property type="nucleotide sequence ID" value="NZ_LT629693.1"/>
</dbReference>
<reference evidence="1 2" key="1">
    <citation type="submission" date="2016-10" db="EMBL/GenBank/DDBJ databases">
        <authorList>
            <person name="Varghese N."/>
            <person name="Submissions S."/>
        </authorList>
    </citation>
    <scope>NUCLEOTIDE SEQUENCE [LARGE SCALE GENOMIC DNA]</scope>
    <source>
        <strain evidence="1 2">GAS524</strain>
    </source>
</reference>
<organism evidence="1 2">
    <name type="scientific">Bradyrhizobium ottawaense</name>
    <dbReference type="NCBI Taxonomy" id="931866"/>
    <lineage>
        <taxon>Bacteria</taxon>
        <taxon>Pseudomonadati</taxon>
        <taxon>Pseudomonadota</taxon>
        <taxon>Alphaproteobacteria</taxon>
        <taxon>Hyphomicrobiales</taxon>
        <taxon>Nitrobacteraceae</taxon>
        <taxon>Bradyrhizobium</taxon>
    </lineage>
</organism>
<accession>A0ABY0QHB7</accession>
<sequence length="76" mass="8696">MTKRKNQPETNVEFVTRLIEFSNYGPLAQLFILEAIRNWADLVAKTEPAKVDTPMISGHAWVGVAREIKAKIEERQ</sequence>